<dbReference type="Proteomes" id="UP001152300">
    <property type="component" value="Unassembled WGS sequence"/>
</dbReference>
<reference evidence="1" key="1">
    <citation type="submission" date="2022-11" db="EMBL/GenBank/DDBJ databases">
        <title>Genome Resource of Sclerotinia nivalis Strain SnTB1, a Plant Pathogen Isolated from American Ginseng.</title>
        <authorList>
            <person name="Fan S."/>
        </authorList>
    </citation>
    <scope>NUCLEOTIDE SEQUENCE</scope>
    <source>
        <strain evidence="1">SnTB1</strain>
    </source>
</reference>
<evidence type="ECO:0000313" key="2">
    <source>
        <dbReference type="Proteomes" id="UP001152300"/>
    </source>
</evidence>
<accession>A0A9X0DDT8</accession>
<organism evidence="1 2">
    <name type="scientific">Sclerotinia nivalis</name>
    <dbReference type="NCBI Taxonomy" id="352851"/>
    <lineage>
        <taxon>Eukaryota</taxon>
        <taxon>Fungi</taxon>
        <taxon>Dikarya</taxon>
        <taxon>Ascomycota</taxon>
        <taxon>Pezizomycotina</taxon>
        <taxon>Leotiomycetes</taxon>
        <taxon>Helotiales</taxon>
        <taxon>Sclerotiniaceae</taxon>
        <taxon>Sclerotinia</taxon>
    </lineage>
</organism>
<proteinExistence type="predicted"/>
<dbReference type="OrthoDB" id="4692089at2759"/>
<keyword evidence="2" id="KW-1185">Reference proteome</keyword>
<evidence type="ECO:0000313" key="1">
    <source>
        <dbReference type="EMBL" id="KAJ8059119.1"/>
    </source>
</evidence>
<protein>
    <submittedName>
        <fullName evidence="1">Uncharacterized protein</fullName>
    </submittedName>
</protein>
<dbReference type="AlphaFoldDB" id="A0A9X0DDT8"/>
<sequence length="104" mass="11224">MTSLTPTEIVALLTKPSPKPVPWIIGTRQVRLFQAADSWNTGGTLINIDDYVPNKRHVVPASQYDQASQALYNLPVGTVVTLLAAIQNSGTNVDDLSNCLTCVD</sequence>
<comment type="caution">
    <text evidence="1">The sequence shown here is derived from an EMBL/GenBank/DDBJ whole genome shotgun (WGS) entry which is preliminary data.</text>
</comment>
<name>A0A9X0DDT8_9HELO</name>
<dbReference type="EMBL" id="JAPEIS010000015">
    <property type="protein sequence ID" value="KAJ8059119.1"/>
    <property type="molecule type" value="Genomic_DNA"/>
</dbReference>
<gene>
    <name evidence="1" type="ORF">OCU04_012096</name>
</gene>